<dbReference type="Gene3D" id="2.60.40.790">
    <property type="match status" value="1"/>
</dbReference>
<sequence>MYESLFNFPGGLLAEFERLQQELQQEFANLGRPGSIRALASGAFPTINVGSTPGTIEVYAFAPGLDPATLDIQIDHGLLSISGERSSAEPQDNGSLSVYANERFSGRFKRTVNLSKDADPDKVEAHYRNGVLHIKVARQESAQPKRITIQ</sequence>
<reference evidence="5" key="1">
    <citation type="submission" date="2016-10" db="EMBL/GenBank/DDBJ databases">
        <authorList>
            <person name="Varghese N."/>
            <person name="Submissions S."/>
        </authorList>
    </citation>
    <scope>NUCLEOTIDE SEQUENCE [LARGE SCALE GENOMIC DNA]</scope>
    <source>
        <strain evidence="5">DSM 17834</strain>
    </source>
</reference>
<dbReference type="OrthoDB" id="9792695at2"/>
<keyword evidence="5" id="KW-1185">Reference proteome</keyword>
<accession>A0A1I5P5C7</accession>
<evidence type="ECO:0000256" key="2">
    <source>
        <dbReference type="RuleBase" id="RU003616"/>
    </source>
</evidence>
<dbReference type="SUPFAM" id="SSF49764">
    <property type="entry name" value="HSP20-like chaperones"/>
    <property type="match status" value="1"/>
</dbReference>
<evidence type="ECO:0000313" key="5">
    <source>
        <dbReference type="Proteomes" id="UP000198784"/>
    </source>
</evidence>
<evidence type="ECO:0000259" key="3">
    <source>
        <dbReference type="PROSITE" id="PS01031"/>
    </source>
</evidence>
<feature type="domain" description="SHSP" evidence="3">
    <location>
        <begin position="38"/>
        <end position="150"/>
    </location>
</feature>
<protein>
    <submittedName>
        <fullName evidence="4">HSP20 family protein</fullName>
    </submittedName>
</protein>
<dbReference type="STRING" id="289003.SAMN05216190_1089"/>
<evidence type="ECO:0000313" key="4">
    <source>
        <dbReference type="EMBL" id="SFP29245.1"/>
    </source>
</evidence>
<dbReference type="PANTHER" id="PTHR11527">
    <property type="entry name" value="HEAT-SHOCK PROTEIN 20 FAMILY MEMBER"/>
    <property type="match status" value="1"/>
</dbReference>
<dbReference type="PROSITE" id="PS01031">
    <property type="entry name" value="SHSP"/>
    <property type="match status" value="1"/>
</dbReference>
<dbReference type="InterPro" id="IPR008978">
    <property type="entry name" value="HSP20-like_chaperone"/>
</dbReference>
<dbReference type="InterPro" id="IPR002068">
    <property type="entry name" value="A-crystallin/Hsp20_dom"/>
</dbReference>
<evidence type="ECO:0000256" key="1">
    <source>
        <dbReference type="PROSITE-ProRule" id="PRU00285"/>
    </source>
</evidence>
<name>A0A1I5P5C7_9PSED</name>
<dbReference type="RefSeq" id="WP_090499470.1">
    <property type="nucleotide sequence ID" value="NZ_FOWX01000008.1"/>
</dbReference>
<gene>
    <name evidence="4" type="ORF">SAMN05216190_1089</name>
</gene>
<comment type="similarity">
    <text evidence="1 2">Belongs to the small heat shock protein (HSP20) family.</text>
</comment>
<dbReference type="EMBL" id="FOWX01000008">
    <property type="protein sequence ID" value="SFP29245.1"/>
    <property type="molecule type" value="Genomic_DNA"/>
</dbReference>
<dbReference type="CDD" id="cd06464">
    <property type="entry name" value="ACD_sHsps-like"/>
    <property type="match status" value="1"/>
</dbReference>
<dbReference type="Proteomes" id="UP000198784">
    <property type="component" value="Unassembled WGS sequence"/>
</dbReference>
<dbReference type="InterPro" id="IPR031107">
    <property type="entry name" value="Small_HSP"/>
</dbReference>
<organism evidence="4 5">
    <name type="scientific">Pseudomonas borbori</name>
    <dbReference type="NCBI Taxonomy" id="289003"/>
    <lineage>
        <taxon>Bacteria</taxon>
        <taxon>Pseudomonadati</taxon>
        <taxon>Pseudomonadota</taxon>
        <taxon>Gammaproteobacteria</taxon>
        <taxon>Pseudomonadales</taxon>
        <taxon>Pseudomonadaceae</taxon>
        <taxon>Pseudomonas</taxon>
    </lineage>
</organism>
<dbReference type="Pfam" id="PF00011">
    <property type="entry name" value="HSP20"/>
    <property type="match status" value="1"/>
</dbReference>
<proteinExistence type="inferred from homology"/>
<dbReference type="AlphaFoldDB" id="A0A1I5P5C7"/>